<proteinExistence type="predicted"/>
<evidence type="ECO:0000256" key="1">
    <source>
        <dbReference type="SAM" id="MobiDB-lite"/>
    </source>
</evidence>
<feature type="domain" description="Rhodanese" evidence="3">
    <location>
        <begin position="8"/>
        <end position="83"/>
    </location>
</feature>
<dbReference type="EMBL" id="LLZH01000059">
    <property type="protein sequence ID" value="KUL39004.1"/>
    <property type="molecule type" value="Genomic_DNA"/>
</dbReference>
<keyword evidence="2" id="KW-0472">Membrane</keyword>
<feature type="region of interest" description="Disordered" evidence="1">
    <location>
        <begin position="76"/>
        <end position="161"/>
    </location>
</feature>
<name>A0A0X3V2T0_9ACTN</name>
<sequence>MGGGAVTVTENELRALLRAEAAAHQPDRVVILNRVTQTAMRNEAAARGRGPRIRIAGAAVAVAAVFGGGGFAQWALAGGPDEDRPTPPPPAVTASVGPAVTENATPSPSGPVSPSTPASRSPGSHRPSKSVSPSAAAPATSAPVTDSATMGPLWSDGSVDVGGDTQASSVVTIRTTEQLTALEVTIRVAKTAELVARGGSQQVPGASVNSSVTEEAGALVYRFTLSSGDTLAAGTYTFFARYTYASGGRDAGADAYTAAATSGSGTALAVSGAFG</sequence>
<feature type="compositionally biased region" description="Low complexity" evidence="1">
    <location>
        <begin position="129"/>
        <end position="149"/>
    </location>
</feature>
<feature type="compositionally biased region" description="Low complexity" evidence="1">
    <location>
        <begin position="92"/>
        <end position="119"/>
    </location>
</feature>
<feature type="transmembrane region" description="Helical" evidence="2">
    <location>
        <begin position="55"/>
        <end position="76"/>
    </location>
</feature>
<dbReference type="AlphaFoldDB" id="A0A0X3V2T0"/>
<organism evidence="4 5">
    <name type="scientific">Actinoplanes awajinensis subsp. mycoplanecinus</name>
    <dbReference type="NCBI Taxonomy" id="135947"/>
    <lineage>
        <taxon>Bacteria</taxon>
        <taxon>Bacillati</taxon>
        <taxon>Actinomycetota</taxon>
        <taxon>Actinomycetes</taxon>
        <taxon>Micromonosporales</taxon>
        <taxon>Micromonosporaceae</taxon>
        <taxon>Actinoplanes</taxon>
    </lineage>
</organism>
<dbReference type="Proteomes" id="UP000053244">
    <property type="component" value="Unassembled WGS sequence"/>
</dbReference>
<evidence type="ECO:0000256" key="2">
    <source>
        <dbReference type="SAM" id="Phobius"/>
    </source>
</evidence>
<gene>
    <name evidence="4" type="ORF">ADL15_10420</name>
</gene>
<reference evidence="4 5" key="1">
    <citation type="submission" date="2015-10" db="EMBL/GenBank/DDBJ databases">
        <authorList>
            <person name="Gilbert D.G."/>
        </authorList>
    </citation>
    <scope>NUCLEOTIDE SEQUENCE [LARGE SCALE GENOMIC DNA]</scope>
    <source>
        <strain evidence="4 5">NRRL B-16712</strain>
    </source>
</reference>
<keyword evidence="2" id="KW-1133">Transmembrane helix</keyword>
<evidence type="ECO:0000313" key="5">
    <source>
        <dbReference type="Proteomes" id="UP000053244"/>
    </source>
</evidence>
<dbReference type="InterPro" id="IPR001763">
    <property type="entry name" value="Rhodanese-like_dom"/>
</dbReference>
<keyword evidence="2" id="KW-0812">Transmembrane</keyword>
<protein>
    <recommendedName>
        <fullName evidence="3">Rhodanese domain-containing protein</fullName>
    </recommendedName>
</protein>
<evidence type="ECO:0000259" key="3">
    <source>
        <dbReference type="PROSITE" id="PS50206"/>
    </source>
</evidence>
<keyword evidence="5" id="KW-1185">Reference proteome</keyword>
<accession>A0A0X3V2T0</accession>
<dbReference type="PROSITE" id="PS50206">
    <property type="entry name" value="RHODANESE_3"/>
    <property type="match status" value="1"/>
</dbReference>
<comment type="caution">
    <text evidence="4">The sequence shown here is derived from an EMBL/GenBank/DDBJ whole genome shotgun (WGS) entry which is preliminary data.</text>
</comment>
<evidence type="ECO:0000313" key="4">
    <source>
        <dbReference type="EMBL" id="KUL39004.1"/>
    </source>
</evidence>